<feature type="signal peptide" evidence="3">
    <location>
        <begin position="1"/>
        <end position="21"/>
    </location>
</feature>
<organism evidence="5 6">
    <name type="scientific">Cylindrotheca closterium</name>
    <dbReference type="NCBI Taxonomy" id="2856"/>
    <lineage>
        <taxon>Eukaryota</taxon>
        <taxon>Sar</taxon>
        <taxon>Stramenopiles</taxon>
        <taxon>Ochrophyta</taxon>
        <taxon>Bacillariophyta</taxon>
        <taxon>Bacillariophyceae</taxon>
        <taxon>Bacillariophycidae</taxon>
        <taxon>Bacillariales</taxon>
        <taxon>Bacillariaceae</taxon>
        <taxon>Cylindrotheca</taxon>
    </lineage>
</organism>
<dbReference type="PROSITE" id="PS50222">
    <property type="entry name" value="EF_HAND_2"/>
    <property type="match status" value="1"/>
</dbReference>
<evidence type="ECO:0000313" key="5">
    <source>
        <dbReference type="EMBL" id="CAJ1949975.1"/>
    </source>
</evidence>
<evidence type="ECO:0000259" key="4">
    <source>
        <dbReference type="PROSITE" id="PS50222"/>
    </source>
</evidence>
<feature type="coiled-coil region" evidence="2">
    <location>
        <begin position="109"/>
        <end position="157"/>
    </location>
</feature>
<name>A0AAD2FQX9_9STRA</name>
<comment type="caution">
    <text evidence="5">The sequence shown here is derived from an EMBL/GenBank/DDBJ whole genome shotgun (WGS) entry which is preliminary data.</text>
</comment>
<dbReference type="EMBL" id="CAKOGP040001759">
    <property type="protein sequence ID" value="CAJ1949975.1"/>
    <property type="molecule type" value="Genomic_DNA"/>
</dbReference>
<evidence type="ECO:0000313" key="6">
    <source>
        <dbReference type="Proteomes" id="UP001295423"/>
    </source>
</evidence>
<dbReference type="PROSITE" id="PS00018">
    <property type="entry name" value="EF_HAND_1"/>
    <property type="match status" value="1"/>
</dbReference>
<dbReference type="GO" id="GO:0005509">
    <property type="term" value="F:calcium ion binding"/>
    <property type="evidence" value="ECO:0007669"/>
    <property type="project" value="InterPro"/>
</dbReference>
<keyword evidence="1" id="KW-0106">Calcium</keyword>
<protein>
    <recommendedName>
        <fullName evidence="4">EF-hand domain-containing protein</fullName>
    </recommendedName>
</protein>
<keyword evidence="3" id="KW-0732">Signal</keyword>
<dbReference type="InterPro" id="IPR018247">
    <property type="entry name" value="EF_Hand_1_Ca_BS"/>
</dbReference>
<dbReference type="Proteomes" id="UP001295423">
    <property type="component" value="Unassembled WGS sequence"/>
</dbReference>
<dbReference type="InterPro" id="IPR011992">
    <property type="entry name" value="EF-hand-dom_pair"/>
</dbReference>
<dbReference type="Gene3D" id="1.10.238.10">
    <property type="entry name" value="EF-hand"/>
    <property type="match status" value="1"/>
</dbReference>
<accession>A0AAD2FQX9</accession>
<dbReference type="SUPFAM" id="SSF47473">
    <property type="entry name" value="EF-hand"/>
    <property type="match status" value="1"/>
</dbReference>
<feature type="chain" id="PRO_5041903084" description="EF-hand domain-containing protein" evidence="3">
    <location>
        <begin position="22"/>
        <end position="199"/>
    </location>
</feature>
<sequence>MKFSIFHQALCLLFTASVVLGQGYVDQQDYYGEDDYYGQEGDSLYHDYAAHQEKKAQGGNGGGMMKTVAFCAGSWFLGGKIHSKRAVKKAGAQFQKAQREFYLKYVKDVNTLQTQNAELQQYMSEVMKQKLTEEFLAADLNNDRQVTRAEFEMYKKEYIKKHPEMSNVQFPAFEEFDPDHNGVISMREHESYYEKHGMI</sequence>
<keyword evidence="2" id="KW-0175">Coiled coil</keyword>
<proteinExistence type="predicted"/>
<dbReference type="AlphaFoldDB" id="A0AAD2FQX9"/>
<reference evidence="5" key="1">
    <citation type="submission" date="2023-08" db="EMBL/GenBank/DDBJ databases">
        <authorList>
            <person name="Audoor S."/>
            <person name="Bilcke G."/>
        </authorList>
    </citation>
    <scope>NUCLEOTIDE SEQUENCE</scope>
</reference>
<evidence type="ECO:0000256" key="1">
    <source>
        <dbReference type="ARBA" id="ARBA00022837"/>
    </source>
</evidence>
<dbReference type="InterPro" id="IPR002048">
    <property type="entry name" value="EF_hand_dom"/>
</dbReference>
<feature type="domain" description="EF-hand" evidence="4">
    <location>
        <begin position="172"/>
        <end position="199"/>
    </location>
</feature>
<gene>
    <name evidence="5" type="ORF">CYCCA115_LOCUS12359</name>
</gene>
<evidence type="ECO:0000256" key="3">
    <source>
        <dbReference type="SAM" id="SignalP"/>
    </source>
</evidence>
<keyword evidence="6" id="KW-1185">Reference proteome</keyword>
<evidence type="ECO:0000256" key="2">
    <source>
        <dbReference type="SAM" id="Coils"/>
    </source>
</evidence>